<evidence type="ECO:0000256" key="5">
    <source>
        <dbReference type="SAM" id="MobiDB-lite"/>
    </source>
</evidence>
<dbReference type="InterPro" id="IPR000847">
    <property type="entry name" value="LysR_HTH_N"/>
</dbReference>
<evidence type="ECO:0000256" key="1">
    <source>
        <dbReference type="ARBA" id="ARBA00009437"/>
    </source>
</evidence>
<accession>A0ABX7N3E5</accession>
<sequence length="323" mass="34878">MAFTPLNALNAFLVVARRRSFAAAAKELGVSTSALSQSVRQLEARLGVTLLTRTTRSVALTEPGQRLMEGAGPAVDQALAALKVAAVEPGEVTGQVKLTVPFISLAHVVTPVVARYLARYPRVEVELRVEDHMVDIVAEGLDAGIRLSESLERDMVQVRLSEGFRFVVVGSPDYLKRRGVPQTPRDLLNHDCLCIRSKTTGALYQWELERGAKSWRVPVRGPLVTTSQTAMMELAEAGAGLMYTFEPDVASRVKRGSLRVVLESYAALGDGFFLYFPSRSRVSPAFRAFVDVAREVAAESKALAAQPRPGSGAGGRGARGRAT</sequence>
<evidence type="ECO:0000259" key="6">
    <source>
        <dbReference type="PROSITE" id="PS50931"/>
    </source>
</evidence>
<dbReference type="Proteomes" id="UP000663090">
    <property type="component" value="Chromosome"/>
</dbReference>
<dbReference type="PANTHER" id="PTHR30537:SF1">
    <property type="entry name" value="HTH-TYPE TRANSCRIPTIONAL REGULATOR PGRR"/>
    <property type="match status" value="1"/>
</dbReference>
<dbReference type="Gene3D" id="3.40.190.290">
    <property type="match status" value="1"/>
</dbReference>
<gene>
    <name evidence="7" type="ORF">JY572_27555</name>
</gene>
<evidence type="ECO:0000313" key="7">
    <source>
        <dbReference type="EMBL" id="QSQ12109.1"/>
    </source>
</evidence>
<dbReference type="InterPro" id="IPR058163">
    <property type="entry name" value="LysR-type_TF_proteobact-type"/>
</dbReference>
<dbReference type="SUPFAM" id="SSF46785">
    <property type="entry name" value="Winged helix' DNA-binding domain"/>
    <property type="match status" value="1"/>
</dbReference>
<organism evidence="7 8">
    <name type="scientific">Myxococcus landrumensis</name>
    <dbReference type="NCBI Taxonomy" id="2813577"/>
    <lineage>
        <taxon>Bacteria</taxon>
        <taxon>Pseudomonadati</taxon>
        <taxon>Myxococcota</taxon>
        <taxon>Myxococcia</taxon>
        <taxon>Myxococcales</taxon>
        <taxon>Cystobacterineae</taxon>
        <taxon>Myxococcaceae</taxon>
        <taxon>Myxococcus</taxon>
    </lineage>
</organism>
<comment type="similarity">
    <text evidence="1">Belongs to the LysR transcriptional regulatory family.</text>
</comment>
<evidence type="ECO:0000256" key="3">
    <source>
        <dbReference type="ARBA" id="ARBA00023125"/>
    </source>
</evidence>
<name>A0ABX7N3E5_9BACT</name>
<dbReference type="Pfam" id="PF03466">
    <property type="entry name" value="LysR_substrate"/>
    <property type="match status" value="1"/>
</dbReference>
<keyword evidence="8" id="KW-1185">Reference proteome</keyword>
<feature type="domain" description="HTH lysR-type" evidence="6">
    <location>
        <begin position="4"/>
        <end position="61"/>
    </location>
</feature>
<dbReference type="CDD" id="cd08474">
    <property type="entry name" value="PBP2_CrgA_like_5"/>
    <property type="match status" value="1"/>
</dbReference>
<dbReference type="InterPro" id="IPR005119">
    <property type="entry name" value="LysR_subst-bd"/>
</dbReference>
<dbReference type="Pfam" id="PF00126">
    <property type="entry name" value="HTH_1"/>
    <property type="match status" value="1"/>
</dbReference>
<dbReference type="PRINTS" id="PR00039">
    <property type="entry name" value="HTHLYSR"/>
</dbReference>
<dbReference type="InterPro" id="IPR036390">
    <property type="entry name" value="WH_DNA-bd_sf"/>
</dbReference>
<dbReference type="Gene3D" id="1.10.10.10">
    <property type="entry name" value="Winged helix-like DNA-binding domain superfamily/Winged helix DNA-binding domain"/>
    <property type="match status" value="1"/>
</dbReference>
<evidence type="ECO:0000256" key="4">
    <source>
        <dbReference type="ARBA" id="ARBA00023163"/>
    </source>
</evidence>
<dbReference type="PROSITE" id="PS50931">
    <property type="entry name" value="HTH_LYSR"/>
    <property type="match status" value="1"/>
</dbReference>
<dbReference type="SUPFAM" id="SSF53850">
    <property type="entry name" value="Periplasmic binding protein-like II"/>
    <property type="match status" value="1"/>
</dbReference>
<proteinExistence type="inferred from homology"/>
<keyword evidence="3" id="KW-0238">DNA-binding</keyword>
<dbReference type="PANTHER" id="PTHR30537">
    <property type="entry name" value="HTH-TYPE TRANSCRIPTIONAL REGULATOR"/>
    <property type="match status" value="1"/>
</dbReference>
<keyword evidence="4" id="KW-0804">Transcription</keyword>
<feature type="region of interest" description="Disordered" evidence="5">
    <location>
        <begin position="301"/>
        <end position="323"/>
    </location>
</feature>
<keyword evidence="2" id="KW-0805">Transcription regulation</keyword>
<evidence type="ECO:0000256" key="2">
    <source>
        <dbReference type="ARBA" id="ARBA00023015"/>
    </source>
</evidence>
<evidence type="ECO:0000313" key="8">
    <source>
        <dbReference type="Proteomes" id="UP000663090"/>
    </source>
</evidence>
<dbReference type="InterPro" id="IPR036388">
    <property type="entry name" value="WH-like_DNA-bd_sf"/>
</dbReference>
<reference evidence="7 8" key="1">
    <citation type="submission" date="2021-02" db="EMBL/GenBank/DDBJ databases">
        <title>De Novo genome assembly of isolated myxobacteria.</title>
        <authorList>
            <person name="Stevens D.C."/>
        </authorList>
    </citation>
    <scope>NUCLEOTIDE SEQUENCE [LARGE SCALE GENOMIC DNA]</scope>
    <source>
        <strain evidence="7 8">SCHIC003</strain>
    </source>
</reference>
<dbReference type="RefSeq" id="WP_206713842.1">
    <property type="nucleotide sequence ID" value="NZ_CP071091.1"/>
</dbReference>
<protein>
    <submittedName>
        <fullName evidence="7">LysR family transcriptional regulator</fullName>
    </submittedName>
</protein>
<dbReference type="EMBL" id="CP071091">
    <property type="protein sequence ID" value="QSQ12109.1"/>
    <property type="molecule type" value="Genomic_DNA"/>
</dbReference>